<dbReference type="GO" id="GO:0050661">
    <property type="term" value="F:NADP binding"/>
    <property type="evidence" value="ECO:0007669"/>
    <property type="project" value="InterPro"/>
</dbReference>
<dbReference type="InterPro" id="IPR016161">
    <property type="entry name" value="Ald_DH/histidinol_DH"/>
</dbReference>
<dbReference type="OrthoDB" id="9809970at2"/>
<dbReference type="NCBIfam" id="TIGR00407">
    <property type="entry name" value="proA"/>
    <property type="match status" value="1"/>
</dbReference>
<evidence type="ECO:0000256" key="4">
    <source>
        <dbReference type="ARBA" id="ARBA00022857"/>
    </source>
</evidence>
<dbReference type="Pfam" id="PF00171">
    <property type="entry name" value="Aldedh"/>
    <property type="match status" value="1"/>
</dbReference>
<dbReference type="SUPFAM" id="SSF53720">
    <property type="entry name" value="ALDH-like"/>
    <property type="match status" value="1"/>
</dbReference>
<feature type="compositionally biased region" description="Polar residues" evidence="8">
    <location>
        <begin position="1"/>
        <end position="13"/>
    </location>
</feature>
<dbReference type="Proteomes" id="UP000295399">
    <property type="component" value="Unassembled WGS sequence"/>
</dbReference>
<protein>
    <recommendedName>
        <fullName evidence="7">Gamma-glutamyl phosphate reductase</fullName>
        <shortName evidence="7">GPR</shortName>
        <ecNumber evidence="7">1.2.1.41</ecNumber>
    </recommendedName>
    <alternativeName>
        <fullName evidence="7">Glutamate-5-semialdehyde dehydrogenase</fullName>
    </alternativeName>
    <alternativeName>
        <fullName evidence="7">Glutamyl-gamma-semialdehyde dehydrogenase</fullName>
        <shortName evidence="7">GSA dehydrogenase</shortName>
    </alternativeName>
</protein>
<sequence>MTETARPQTSQPKSAADTAPERAPADIDAADDRARRLIAQMGAAARACLGRLAAATSDDKTHALVAAARAIEADAEAILAANARDMAAAEARGLAPALLDRLRLDTDRLAGIVAAVDKVAHLPDPVGRTLASWQQPNGLAFERVATPLGVVGVIYESRPNVTADAAALCVKAGNAVILRGGSEAVETNRALHAAFAKGLASAGLPGEAVQLVPDQDRRLVAALLGATGVVDVIVPRGGRSLVERVEADARVPVFAHLEGLCHMLLDAAADPDRARDLALNAKMRRTGICGALETLLVHKDFAPHLPPILDALKAAGCALRGDAGVCALDAEATPASEADWATEYLDAILAVRLVDDLDAALDHIARYGSGHTDAIVTEDRGAAERFLAEVDSAIVLHNASTQFADGGEFGFGAEIGIATGRVHARGPVGPEQLTTFKYKVRGSGQTRP</sequence>
<reference evidence="10 11" key="1">
    <citation type="submission" date="2019-03" db="EMBL/GenBank/DDBJ databases">
        <title>Genomic Encyclopedia of Type Strains, Phase IV (KMG-IV): sequencing the most valuable type-strain genomes for metagenomic binning, comparative biology and taxonomic classification.</title>
        <authorList>
            <person name="Goeker M."/>
        </authorList>
    </citation>
    <scope>NUCLEOTIDE SEQUENCE [LARGE SCALE GENOMIC DNA]</scope>
    <source>
        <strain evidence="10 11">DSM 2132</strain>
    </source>
</reference>
<dbReference type="EMBL" id="SLXO01000003">
    <property type="protein sequence ID" value="TCP36477.1"/>
    <property type="molecule type" value="Genomic_DNA"/>
</dbReference>
<evidence type="ECO:0000256" key="1">
    <source>
        <dbReference type="ARBA" id="ARBA00004985"/>
    </source>
</evidence>
<evidence type="ECO:0000256" key="5">
    <source>
        <dbReference type="ARBA" id="ARBA00023002"/>
    </source>
</evidence>
<dbReference type="FunCoup" id="A0A4R2PLX5">
    <property type="interactions" value="450"/>
</dbReference>
<keyword evidence="4 7" id="KW-0521">NADP</keyword>
<keyword evidence="3 7" id="KW-0641">Proline biosynthesis</keyword>
<dbReference type="GO" id="GO:0004350">
    <property type="term" value="F:glutamate-5-semialdehyde dehydrogenase activity"/>
    <property type="evidence" value="ECO:0007669"/>
    <property type="project" value="UniProtKB-UniRule"/>
</dbReference>
<keyword evidence="2 7" id="KW-0028">Amino-acid biosynthesis</keyword>
<dbReference type="NCBIfam" id="NF001221">
    <property type="entry name" value="PRK00197.1"/>
    <property type="match status" value="1"/>
</dbReference>
<dbReference type="InterPro" id="IPR015590">
    <property type="entry name" value="Aldehyde_DH_dom"/>
</dbReference>
<dbReference type="InParanoid" id="A0A4R2PLX5"/>
<comment type="pathway">
    <text evidence="1 7">Amino-acid biosynthesis; L-proline biosynthesis; L-glutamate 5-semialdehyde from L-glutamate: step 2/2.</text>
</comment>
<organism evidence="10 11">
    <name type="scientific">Rhodothalassium salexigens DSM 2132</name>
    <dbReference type="NCBI Taxonomy" id="1188247"/>
    <lineage>
        <taxon>Bacteria</taxon>
        <taxon>Pseudomonadati</taxon>
        <taxon>Pseudomonadota</taxon>
        <taxon>Alphaproteobacteria</taxon>
        <taxon>Rhodothalassiales</taxon>
        <taxon>Rhodothalassiaceae</taxon>
        <taxon>Rhodothalassium</taxon>
    </lineage>
</organism>
<dbReference type="AlphaFoldDB" id="A0A4R2PLX5"/>
<dbReference type="EC" id="1.2.1.41" evidence="7"/>
<dbReference type="PROSITE" id="PS01223">
    <property type="entry name" value="PROA"/>
    <property type="match status" value="1"/>
</dbReference>
<dbReference type="InterPro" id="IPR016163">
    <property type="entry name" value="Ald_DH_C"/>
</dbReference>
<evidence type="ECO:0000256" key="2">
    <source>
        <dbReference type="ARBA" id="ARBA00022605"/>
    </source>
</evidence>
<gene>
    <name evidence="7" type="primary">proA</name>
    <name evidence="10" type="ORF">EV659_103369</name>
</gene>
<dbReference type="Gene3D" id="3.40.309.10">
    <property type="entry name" value="Aldehyde Dehydrogenase, Chain A, domain 2"/>
    <property type="match status" value="1"/>
</dbReference>
<dbReference type="PANTHER" id="PTHR11063">
    <property type="entry name" value="GLUTAMATE SEMIALDEHYDE DEHYDROGENASE"/>
    <property type="match status" value="1"/>
</dbReference>
<dbReference type="InterPro" id="IPR012134">
    <property type="entry name" value="Glu-5-SA_DH"/>
</dbReference>
<evidence type="ECO:0000256" key="8">
    <source>
        <dbReference type="SAM" id="MobiDB-lite"/>
    </source>
</evidence>
<dbReference type="InterPro" id="IPR016162">
    <property type="entry name" value="Ald_DH_N"/>
</dbReference>
<dbReference type="CDD" id="cd07079">
    <property type="entry name" value="ALDH_F18-19_ProA-GPR"/>
    <property type="match status" value="1"/>
</dbReference>
<feature type="region of interest" description="Disordered" evidence="8">
    <location>
        <begin position="1"/>
        <end position="28"/>
    </location>
</feature>
<dbReference type="Gene3D" id="3.40.605.10">
    <property type="entry name" value="Aldehyde Dehydrogenase, Chain A, domain 1"/>
    <property type="match status" value="1"/>
</dbReference>
<evidence type="ECO:0000259" key="9">
    <source>
        <dbReference type="Pfam" id="PF00171"/>
    </source>
</evidence>
<dbReference type="GO" id="GO:0005737">
    <property type="term" value="C:cytoplasm"/>
    <property type="evidence" value="ECO:0007669"/>
    <property type="project" value="UniProtKB-SubCell"/>
</dbReference>
<feature type="domain" description="Aldehyde dehydrogenase" evidence="9">
    <location>
        <begin position="38"/>
        <end position="304"/>
    </location>
</feature>
<comment type="similarity">
    <text evidence="7">Belongs to the gamma-glutamyl phosphate reductase family.</text>
</comment>
<comment type="caution">
    <text evidence="10">The sequence shown here is derived from an EMBL/GenBank/DDBJ whole genome shotgun (WGS) entry which is preliminary data.</text>
</comment>
<dbReference type="HAMAP" id="MF_00412">
    <property type="entry name" value="ProA"/>
    <property type="match status" value="1"/>
</dbReference>
<dbReference type="InterPro" id="IPR020593">
    <property type="entry name" value="G-glutamylP_reductase_CS"/>
</dbReference>
<keyword evidence="11" id="KW-1185">Reference proteome</keyword>
<feature type="compositionally biased region" description="Basic and acidic residues" evidence="8">
    <location>
        <begin position="19"/>
        <end position="28"/>
    </location>
</feature>
<dbReference type="GO" id="GO:0055129">
    <property type="term" value="P:L-proline biosynthetic process"/>
    <property type="evidence" value="ECO:0007669"/>
    <property type="project" value="UniProtKB-UniRule"/>
</dbReference>
<evidence type="ECO:0000313" key="11">
    <source>
        <dbReference type="Proteomes" id="UP000295399"/>
    </source>
</evidence>
<dbReference type="InterPro" id="IPR000965">
    <property type="entry name" value="GPR_dom"/>
</dbReference>
<comment type="catalytic activity">
    <reaction evidence="6 7">
        <text>L-glutamate 5-semialdehyde + phosphate + NADP(+) = L-glutamyl 5-phosphate + NADPH + H(+)</text>
        <dbReference type="Rhea" id="RHEA:19541"/>
        <dbReference type="ChEBI" id="CHEBI:15378"/>
        <dbReference type="ChEBI" id="CHEBI:43474"/>
        <dbReference type="ChEBI" id="CHEBI:57783"/>
        <dbReference type="ChEBI" id="CHEBI:58066"/>
        <dbReference type="ChEBI" id="CHEBI:58274"/>
        <dbReference type="ChEBI" id="CHEBI:58349"/>
        <dbReference type="EC" id="1.2.1.41"/>
    </reaction>
</comment>
<dbReference type="RefSeq" id="WP_132708003.1">
    <property type="nucleotide sequence ID" value="NZ_JACIGF010000003.1"/>
</dbReference>
<evidence type="ECO:0000256" key="7">
    <source>
        <dbReference type="HAMAP-Rule" id="MF_00412"/>
    </source>
</evidence>
<accession>A0A4R2PLX5</accession>
<dbReference type="PANTHER" id="PTHR11063:SF8">
    <property type="entry name" value="DELTA-1-PYRROLINE-5-CARBOXYLATE SYNTHASE"/>
    <property type="match status" value="1"/>
</dbReference>
<evidence type="ECO:0000256" key="3">
    <source>
        <dbReference type="ARBA" id="ARBA00022650"/>
    </source>
</evidence>
<keyword evidence="7" id="KW-0963">Cytoplasm</keyword>
<comment type="subcellular location">
    <subcellularLocation>
        <location evidence="7">Cytoplasm</location>
    </subcellularLocation>
</comment>
<dbReference type="UniPathway" id="UPA00098">
    <property type="reaction ID" value="UER00360"/>
</dbReference>
<name>A0A4R2PLX5_RHOSA</name>
<dbReference type="PIRSF" id="PIRSF000151">
    <property type="entry name" value="GPR"/>
    <property type="match status" value="1"/>
</dbReference>
<keyword evidence="5 7" id="KW-0560">Oxidoreductase</keyword>
<evidence type="ECO:0000313" key="10">
    <source>
        <dbReference type="EMBL" id="TCP36477.1"/>
    </source>
</evidence>
<proteinExistence type="inferred from homology"/>
<evidence type="ECO:0000256" key="6">
    <source>
        <dbReference type="ARBA" id="ARBA00049024"/>
    </source>
</evidence>
<comment type="function">
    <text evidence="7">Catalyzes the NADPH-dependent reduction of L-glutamate 5-phosphate into L-glutamate 5-semialdehyde and phosphate. The product spontaneously undergoes cyclization to form 1-pyrroline-5-carboxylate.</text>
</comment>